<accession>A0A011RGM4</accession>
<dbReference type="Pfam" id="PF05016">
    <property type="entry name" value="ParE_toxin"/>
    <property type="match status" value="1"/>
</dbReference>
<dbReference type="Gene3D" id="3.30.2310.20">
    <property type="entry name" value="RelE-like"/>
    <property type="match status" value="1"/>
</dbReference>
<organism evidence="3 4">
    <name type="scientific">Accumulibacter regalis</name>
    <dbReference type="NCBI Taxonomy" id="522306"/>
    <lineage>
        <taxon>Bacteria</taxon>
        <taxon>Pseudomonadati</taxon>
        <taxon>Pseudomonadota</taxon>
        <taxon>Betaproteobacteria</taxon>
        <taxon>Candidatus Accumulibacter</taxon>
    </lineage>
</organism>
<evidence type="ECO:0000256" key="1">
    <source>
        <dbReference type="ARBA" id="ARBA00006226"/>
    </source>
</evidence>
<dbReference type="Proteomes" id="UP000022141">
    <property type="component" value="Unassembled WGS sequence"/>
</dbReference>
<keyword evidence="2" id="KW-1277">Toxin-antitoxin system</keyword>
<dbReference type="eggNOG" id="COG3668">
    <property type="taxonomic scope" value="Bacteria"/>
</dbReference>
<dbReference type="STRING" id="1454004.AW11_00882"/>
<dbReference type="EMBL" id="JEMY01000007">
    <property type="protein sequence ID" value="EXI90369.1"/>
    <property type="molecule type" value="Genomic_DNA"/>
</dbReference>
<evidence type="ECO:0000256" key="2">
    <source>
        <dbReference type="ARBA" id="ARBA00022649"/>
    </source>
</evidence>
<proteinExistence type="inferred from homology"/>
<dbReference type="InterPro" id="IPR035093">
    <property type="entry name" value="RelE/ParE_toxin_dom_sf"/>
</dbReference>
<protein>
    <submittedName>
        <fullName evidence="3">Toxin ParE4</fullName>
    </submittedName>
</protein>
<dbReference type="PATRIC" id="fig|1454004.3.peg.913"/>
<dbReference type="InterPro" id="IPR051803">
    <property type="entry name" value="TA_system_RelE-like_toxin"/>
</dbReference>
<name>A0A011RGM4_ACCRE</name>
<evidence type="ECO:0000313" key="3">
    <source>
        <dbReference type="EMBL" id="EXI90369.1"/>
    </source>
</evidence>
<evidence type="ECO:0000313" key="4">
    <source>
        <dbReference type="Proteomes" id="UP000022141"/>
    </source>
</evidence>
<sequence length="97" mass="10875">MTRLEFSPESQLDLIEIAAFIAQDNPARAKSFVDELEADCGRLVTQPGIGAPRPELGDGVRVLPHGRYLIFYRPDENLVRIARVLHSARDVETAFQQ</sequence>
<reference evidence="3" key="1">
    <citation type="submission" date="2014-02" db="EMBL/GenBank/DDBJ databases">
        <title>Expanding our view of genomic diversity in Candidatus Accumulibacter clades.</title>
        <authorList>
            <person name="Skennerton C.T."/>
            <person name="Barr J.J."/>
            <person name="Slater F.R."/>
            <person name="Bond P.L."/>
            <person name="Tyson G.W."/>
        </authorList>
    </citation>
    <scope>NUCLEOTIDE SEQUENCE [LARGE SCALE GENOMIC DNA]</scope>
</reference>
<comment type="similarity">
    <text evidence="1">Belongs to the RelE toxin family.</text>
</comment>
<keyword evidence="4" id="KW-1185">Reference proteome</keyword>
<comment type="caution">
    <text evidence="3">The sequence shown here is derived from an EMBL/GenBank/DDBJ whole genome shotgun (WGS) entry which is preliminary data.</text>
</comment>
<gene>
    <name evidence="3" type="primary">parE4</name>
    <name evidence="3" type="ORF">AW11_00882</name>
</gene>
<dbReference type="PANTHER" id="PTHR33755">
    <property type="entry name" value="TOXIN PARE1-RELATED"/>
    <property type="match status" value="1"/>
</dbReference>
<dbReference type="InterPro" id="IPR007712">
    <property type="entry name" value="RelE/ParE_toxin"/>
</dbReference>
<dbReference type="PANTHER" id="PTHR33755:SF6">
    <property type="entry name" value="PLASMID STABILIZATION SYSTEM PROTEIN"/>
    <property type="match status" value="1"/>
</dbReference>
<dbReference type="AlphaFoldDB" id="A0A011RGM4"/>